<protein>
    <recommendedName>
        <fullName evidence="1">Thoeris anti-defense 2-like domain-containing protein</fullName>
    </recommendedName>
</protein>
<dbReference type="InterPro" id="IPR021361">
    <property type="entry name" value="Tad2-like_dom"/>
</dbReference>
<gene>
    <name evidence="2" type="primary">orf029</name>
</gene>
<dbReference type="GeneID" id="15041786"/>
<evidence type="ECO:0000313" key="2">
    <source>
        <dbReference type="EMBL" id="AFQ96337.1"/>
    </source>
</evidence>
<feature type="domain" description="Thoeris anti-defense 2-like" evidence="1">
    <location>
        <begin position="8"/>
        <end position="89"/>
    </location>
</feature>
<dbReference type="Pfam" id="PF11195">
    <property type="entry name" value="Tad2-like"/>
    <property type="match status" value="1"/>
</dbReference>
<evidence type="ECO:0000313" key="3">
    <source>
        <dbReference type="Proteomes" id="UP000011865"/>
    </source>
</evidence>
<accession>M4HP59</accession>
<dbReference type="Proteomes" id="UP000011865">
    <property type="component" value="Segment"/>
</dbReference>
<reference evidence="2 3" key="1">
    <citation type="journal article" date="2013" name="Virol. J.">
        <title>Genome sequence and analysis of a broad-host range lytic bacteriophage that infects the Bacillus cereus group.</title>
        <authorList>
            <person name="El-Arabi T.F."/>
            <person name="Griffiths M.W."/>
            <person name="She Y.M."/>
            <person name="Villegas A."/>
            <person name="Lingohr E.J."/>
            <person name="Kropinski A.M."/>
        </authorList>
    </citation>
    <scope>NUCLEOTIDE SEQUENCE [LARGE SCALE GENOMIC DNA]</scope>
</reference>
<sequence length="90" mass="10573">MGMNCHYYDNVLPLLEEGKKFRRESWHKDVFLYYIPGHELSAALKYGYGEYIGEPRFEGTVVMRTALNTLCMGYQPSDRDRDANDWTLVE</sequence>
<keyword evidence="3" id="KW-1185">Reference proteome</keyword>
<dbReference type="OrthoDB" id="24781at10239"/>
<evidence type="ECO:0000259" key="1">
    <source>
        <dbReference type="Pfam" id="PF11195"/>
    </source>
</evidence>
<proteinExistence type="predicted"/>
<name>M4HP59_9CAUD</name>
<dbReference type="KEGG" id="vg:15041786"/>
<dbReference type="RefSeq" id="YP_007676927.1">
    <property type="nucleotide sequence ID" value="NC_020873.1"/>
</dbReference>
<dbReference type="EMBL" id="JX094431">
    <property type="protein sequence ID" value="AFQ96337.1"/>
    <property type="molecule type" value="Genomic_DNA"/>
</dbReference>
<organism evidence="2 3">
    <name type="scientific">Bacillus phage vB_BceM_Bc431v3</name>
    <dbReference type="NCBI Taxonomy" id="1195072"/>
    <lineage>
        <taxon>Viruses</taxon>
        <taxon>Duplodnaviria</taxon>
        <taxon>Heunggongvirae</taxon>
        <taxon>Uroviricota</taxon>
        <taxon>Caudoviricetes</taxon>
        <taxon>Herelleviridae</taxon>
        <taxon>Bastillevirinae</taxon>
        <taxon>Caeruleovirus</taxon>
        <taxon>Caeruleovirus Bc431</taxon>
    </lineage>
</organism>